<dbReference type="AlphaFoldDB" id="A0A1I7I8P2"/>
<dbReference type="OrthoDB" id="10013993at2"/>
<keyword evidence="2" id="KW-1185">Reference proteome</keyword>
<reference evidence="1 2" key="1">
    <citation type="submission" date="2016-10" db="EMBL/GenBank/DDBJ databases">
        <authorList>
            <person name="de Groot N.N."/>
        </authorList>
    </citation>
    <scope>NUCLEOTIDE SEQUENCE [LARGE SCALE GENOMIC DNA]</scope>
    <source>
        <strain evidence="1 2">R-24608</strain>
    </source>
</reference>
<gene>
    <name evidence="1" type="ORF">SAMN04489707_10154</name>
</gene>
<dbReference type="STRING" id="343013.SAMN04489707_10154"/>
<accession>A0A1I7I8P2</accession>
<dbReference type="EMBL" id="FPBX01000015">
    <property type="protein sequence ID" value="SFU69301.1"/>
    <property type="molecule type" value="Genomic_DNA"/>
</dbReference>
<evidence type="ECO:0000313" key="1">
    <source>
        <dbReference type="EMBL" id="SFU69301.1"/>
    </source>
</evidence>
<name>A0A1I7I8P2_9BURK</name>
<organism evidence="1 2">
    <name type="scientific">Paenacidovorax caeni</name>
    <dbReference type="NCBI Taxonomy" id="343013"/>
    <lineage>
        <taxon>Bacteria</taxon>
        <taxon>Pseudomonadati</taxon>
        <taxon>Pseudomonadota</taxon>
        <taxon>Betaproteobacteria</taxon>
        <taxon>Burkholderiales</taxon>
        <taxon>Comamonadaceae</taxon>
        <taxon>Paenacidovorax</taxon>
    </lineage>
</organism>
<proteinExistence type="predicted"/>
<dbReference type="Proteomes" id="UP000183656">
    <property type="component" value="Unassembled WGS sequence"/>
</dbReference>
<dbReference type="RefSeq" id="WP_054256976.1">
    <property type="nucleotide sequence ID" value="NZ_CYIG01000029.1"/>
</dbReference>
<evidence type="ECO:0000313" key="2">
    <source>
        <dbReference type="Proteomes" id="UP000183656"/>
    </source>
</evidence>
<protein>
    <submittedName>
        <fullName evidence="1">Uncharacterized protein</fullName>
    </submittedName>
</protein>
<sequence length="135" mass="13674">MESALARDGGAVLEIVRFASGPWRVGIEARHVRGARLAAPGAQALDIAPLPVGSPVPGVPLQCLSIALPQGLAELTVRGPVELVHVPTACIHPLPAVLAARCALPGLRALALGEGDAQPTLLCDAQALAAAFECS</sequence>